<evidence type="ECO:0000259" key="3">
    <source>
        <dbReference type="Pfam" id="PF12697"/>
    </source>
</evidence>
<keyword evidence="4" id="KW-0378">Hydrolase</keyword>
<keyword evidence="2" id="KW-0812">Transmembrane</keyword>
<accession>A0A8K0SDC7</accession>
<dbReference type="GO" id="GO:0016787">
    <property type="term" value="F:hydrolase activity"/>
    <property type="evidence" value="ECO:0007669"/>
    <property type="project" value="UniProtKB-KW"/>
</dbReference>
<dbReference type="OrthoDB" id="2498029at2759"/>
<proteinExistence type="inferred from homology"/>
<evidence type="ECO:0000313" key="4">
    <source>
        <dbReference type="EMBL" id="KAH7304432.1"/>
    </source>
</evidence>
<name>A0A8K0SDC7_9HYPO</name>
<dbReference type="EMBL" id="JAGPNK010000023">
    <property type="protein sequence ID" value="KAH7304432.1"/>
    <property type="molecule type" value="Genomic_DNA"/>
</dbReference>
<keyword evidence="2" id="KW-0472">Membrane</keyword>
<reference evidence="4" key="1">
    <citation type="journal article" date="2021" name="Nat. Commun.">
        <title>Genetic determinants of endophytism in the Arabidopsis root mycobiome.</title>
        <authorList>
            <person name="Mesny F."/>
            <person name="Miyauchi S."/>
            <person name="Thiergart T."/>
            <person name="Pickel B."/>
            <person name="Atanasova L."/>
            <person name="Karlsson M."/>
            <person name="Huettel B."/>
            <person name="Barry K.W."/>
            <person name="Haridas S."/>
            <person name="Chen C."/>
            <person name="Bauer D."/>
            <person name="Andreopoulos W."/>
            <person name="Pangilinan J."/>
            <person name="LaButti K."/>
            <person name="Riley R."/>
            <person name="Lipzen A."/>
            <person name="Clum A."/>
            <person name="Drula E."/>
            <person name="Henrissat B."/>
            <person name="Kohler A."/>
            <person name="Grigoriev I.V."/>
            <person name="Martin F.M."/>
            <person name="Hacquard S."/>
        </authorList>
    </citation>
    <scope>NUCLEOTIDE SEQUENCE</scope>
    <source>
        <strain evidence="4">MPI-CAGE-CH-0235</strain>
    </source>
</reference>
<keyword evidence="5" id="KW-1185">Reference proteome</keyword>
<comment type="similarity">
    <text evidence="1">Belongs to the polyketide transferase af380 family.</text>
</comment>
<organism evidence="4 5">
    <name type="scientific">Stachybotrys elegans</name>
    <dbReference type="NCBI Taxonomy" id="80388"/>
    <lineage>
        <taxon>Eukaryota</taxon>
        <taxon>Fungi</taxon>
        <taxon>Dikarya</taxon>
        <taxon>Ascomycota</taxon>
        <taxon>Pezizomycotina</taxon>
        <taxon>Sordariomycetes</taxon>
        <taxon>Hypocreomycetidae</taxon>
        <taxon>Hypocreales</taxon>
        <taxon>Stachybotryaceae</taxon>
        <taxon>Stachybotrys</taxon>
    </lineage>
</organism>
<dbReference type="SUPFAM" id="SSF53474">
    <property type="entry name" value="alpha/beta-Hydrolases"/>
    <property type="match status" value="1"/>
</dbReference>
<protein>
    <submittedName>
        <fullName evidence="4">Alpha/Beta hydrolase protein</fullName>
    </submittedName>
</protein>
<dbReference type="Gene3D" id="3.40.50.1820">
    <property type="entry name" value="alpha/beta hydrolase"/>
    <property type="match status" value="1"/>
</dbReference>
<dbReference type="InterPro" id="IPR000073">
    <property type="entry name" value="AB_hydrolase_1"/>
</dbReference>
<dbReference type="Pfam" id="PF12697">
    <property type="entry name" value="Abhydrolase_6"/>
    <property type="match status" value="1"/>
</dbReference>
<dbReference type="InterPro" id="IPR029058">
    <property type="entry name" value="AB_hydrolase_fold"/>
</dbReference>
<keyword evidence="2" id="KW-1133">Transmembrane helix</keyword>
<feature type="transmembrane region" description="Helical" evidence="2">
    <location>
        <begin position="86"/>
        <end position="101"/>
    </location>
</feature>
<sequence>MNQREEIEFKTLDGLTLRGTLYPSPRRHHDTRSKPFRHGICQFFQEAGINVLIYDPRTIDPAQQMRNYHDALTFLKADARIDHKRIALWGFSFSGAVALAAGALDKLAALVLTICPLTIWELSPSRMRSVMAKVMLDRESQLKGNRPFSIPMVAGHDELRLINESKEIIPDFEVTTTFQTYYNIMAWSPFETLRHLGPTPVLLVTPEDDRISPSQKQRS</sequence>
<dbReference type="PANTHER" id="PTHR47751:SF2">
    <property type="entry name" value="DLTD N-TERMINAL DOMAIN PROTEIN (AFU_ORTHOLOGUE AFUA_8G00380)-RELATED"/>
    <property type="match status" value="1"/>
</dbReference>
<evidence type="ECO:0000256" key="2">
    <source>
        <dbReference type="SAM" id="Phobius"/>
    </source>
</evidence>
<feature type="domain" description="AB hydrolase-1" evidence="3">
    <location>
        <begin position="47"/>
        <end position="215"/>
    </location>
</feature>
<gene>
    <name evidence="4" type="ORF">B0I35DRAFT_454719</name>
</gene>
<comment type="caution">
    <text evidence="4">The sequence shown here is derived from an EMBL/GenBank/DDBJ whole genome shotgun (WGS) entry which is preliminary data.</text>
</comment>
<evidence type="ECO:0000313" key="5">
    <source>
        <dbReference type="Proteomes" id="UP000813444"/>
    </source>
</evidence>
<dbReference type="Proteomes" id="UP000813444">
    <property type="component" value="Unassembled WGS sequence"/>
</dbReference>
<dbReference type="AlphaFoldDB" id="A0A8K0SDC7"/>
<dbReference type="PANTHER" id="PTHR47751">
    <property type="entry name" value="SUPERFAMILY HYDROLASE, PUTATIVE (AFU_ORTHOLOGUE AFUA_2G16580)-RELATED"/>
    <property type="match status" value="1"/>
</dbReference>
<evidence type="ECO:0000256" key="1">
    <source>
        <dbReference type="ARBA" id="ARBA00029464"/>
    </source>
</evidence>
<dbReference type="InterPro" id="IPR051411">
    <property type="entry name" value="Polyketide_trans_af380"/>
</dbReference>